<comment type="caution">
    <text evidence="1">The sequence shown here is derived from an EMBL/GenBank/DDBJ whole genome shotgun (WGS) entry which is preliminary data.</text>
</comment>
<evidence type="ECO:0008006" key="3">
    <source>
        <dbReference type="Google" id="ProtNLM"/>
    </source>
</evidence>
<dbReference type="PANTHER" id="PTHR11439">
    <property type="entry name" value="GAG-POL-RELATED RETROTRANSPOSON"/>
    <property type="match status" value="1"/>
</dbReference>
<keyword evidence="2" id="KW-1185">Reference proteome</keyword>
<evidence type="ECO:0000313" key="1">
    <source>
        <dbReference type="EMBL" id="GJS67864.1"/>
    </source>
</evidence>
<reference evidence="1" key="2">
    <citation type="submission" date="2022-01" db="EMBL/GenBank/DDBJ databases">
        <authorList>
            <person name="Yamashiro T."/>
            <person name="Shiraishi A."/>
            <person name="Satake H."/>
            <person name="Nakayama K."/>
        </authorList>
    </citation>
    <scope>NUCLEOTIDE SEQUENCE</scope>
</reference>
<name>A0ABQ4XR42_9ASTR</name>
<evidence type="ECO:0000313" key="2">
    <source>
        <dbReference type="Proteomes" id="UP001151760"/>
    </source>
</evidence>
<organism evidence="1 2">
    <name type="scientific">Tanacetum coccineum</name>
    <dbReference type="NCBI Taxonomy" id="301880"/>
    <lineage>
        <taxon>Eukaryota</taxon>
        <taxon>Viridiplantae</taxon>
        <taxon>Streptophyta</taxon>
        <taxon>Embryophyta</taxon>
        <taxon>Tracheophyta</taxon>
        <taxon>Spermatophyta</taxon>
        <taxon>Magnoliopsida</taxon>
        <taxon>eudicotyledons</taxon>
        <taxon>Gunneridae</taxon>
        <taxon>Pentapetalae</taxon>
        <taxon>asterids</taxon>
        <taxon>campanulids</taxon>
        <taxon>Asterales</taxon>
        <taxon>Asteraceae</taxon>
        <taxon>Asteroideae</taxon>
        <taxon>Anthemideae</taxon>
        <taxon>Anthemidinae</taxon>
        <taxon>Tanacetum</taxon>
    </lineage>
</organism>
<dbReference type="CDD" id="cd09272">
    <property type="entry name" value="RNase_HI_RT_Ty1"/>
    <property type="match status" value="1"/>
</dbReference>
<dbReference type="EMBL" id="BQNB010009748">
    <property type="protein sequence ID" value="GJS67864.1"/>
    <property type="molecule type" value="Genomic_DNA"/>
</dbReference>
<protein>
    <recommendedName>
        <fullName evidence="3">Zinc finger, CCHC-type</fullName>
    </recommendedName>
</protein>
<dbReference type="PANTHER" id="PTHR11439:SF521">
    <property type="entry name" value="RNA-DIRECTED DNA POLYMERASE"/>
    <property type="match status" value="1"/>
</dbReference>
<reference evidence="1" key="1">
    <citation type="journal article" date="2022" name="Int. J. Mol. Sci.">
        <title>Draft Genome of Tanacetum Coccineum: Genomic Comparison of Closely Related Tanacetum-Family Plants.</title>
        <authorList>
            <person name="Yamashiro T."/>
            <person name="Shiraishi A."/>
            <person name="Nakayama K."/>
            <person name="Satake H."/>
        </authorList>
    </citation>
    <scope>NUCLEOTIDE SEQUENCE</scope>
</reference>
<proteinExistence type="predicted"/>
<dbReference type="Proteomes" id="UP001151760">
    <property type="component" value="Unassembled WGS sequence"/>
</dbReference>
<accession>A0ABQ4XR42</accession>
<sequence>MRPNNGQAVSQLEYSKVIKCLMYAMICTRLDIAFVVGKLSSWINNVEDNLSTSGWVVLLGRGAISWDSKKQTCITSSTMKLEFLALAAAGKEVEWLKNLILEIPLWSKPIPPISIGCDSTTTLAKAYSQIYNGNSKHLSARHNMIRELIMN</sequence>
<gene>
    <name evidence="1" type="ORF">Tco_0682429</name>
</gene>